<dbReference type="AlphaFoldDB" id="A0A8T0HNC7"/>
<proteinExistence type="predicted"/>
<comment type="caution">
    <text evidence="1">The sequence shown here is derived from an EMBL/GenBank/DDBJ whole genome shotgun (WGS) entry which is preliminary data.</text>
</comment>
<evidence type="ECO:0000313" key="1">
    <source>
        <dbReference type="EMBL" id="KAG0572354.1"/>
    </source>
</evidence>
<sequence>MLHMNKKNGTFPPSFESMTAFMSKHGGARKFYLSSILTKKPTADLVIAEFPVGLLVPRVDYTGSAIPP</sequence>
<gene>
    <name evidence="1" type="ORF">KC19_VG088000</name>
</gene>
<reference evidence="1" key="1">
    <citation type="submission" date="2020-06" db="EMBL/GenBank/DDBJ databases">
        <title>WGS assembly of Ceratodon purpureus strain R40.</title>
        <authorList>
            <person name="Carey S.B."/>
            <person name="Jenkins J."/>
            <person name="Shu S."/>
            <person name="Lovell J.T."/>
            <person name="Sreedasyam A."/>
            <person name="Maumus F."/>
            <person name="Tiley G.P."/>
            <person name="Fernandez-Pozo N."/>
            <person name="Barry K."/>
            <person name="Chen C."/>
            <person name="Wang M."/>
            <person name="Lipzen A."/>
            <person name="Daum C."/>
            <person name="Saski C.A."/>
            <person name="Payton A.C."/>
            <person name="Mcbreen J.C."/>
            <person name="Conrad R.E."/>
            <person name="Kollar L.M."/>
            <person name="Olsson S."/>
            <person name="Huttunen S."/>
            <person name="Landis J.B."/>
            <person name="Wickett N.J."/>
            <person name="Johnson M.G."/>
            <person name="Rensing S.A."/>
            <person name="Grimwood J."/>
            <person name="Schmutz J."/>
            <person name="Mcdaniel S.F."/>
        </authorList>
    </citation>
    <scope>NUCLEOTIDE SEQUENCE</scope>
    <source>
        <strain evidence="1">R40</strain>
    </source>
</reference>
<name>A0A8T0HNC7_CERPU</name>
<evidence type="ECO:0000313" key="2">
    <source>
        <dbReference type="Proteomes" id="UP000822688"/>
    </source>
</evidence>
<dbReference type="Proteomes" id="UP000822688">
    <property type="component" value="Chromosome V"/>
</dbReference>
<keyword evidence="2" id="KW-1185">Reference proteome</keyword>
<organism evidence="1 2">
    <name type="scientific">Ceratodon purpureus</name>
    <name type="common">Fire moss</name>
    <name type="synonym">Dicranum purpureum</name>
    <dbReference type="NCBI Taxonomy" id="3225"/>
    <lineage>
        <taxon>Eukaryota</taxon>
        <taxon>Viridiplantae</taxon>
        <taxon>Streptophyta</taxon>
        <taxon>Embryophyta</taxon>
        <taxon>Bryophyta</taxon>
        <taxon>Bryophytina</taxon>
        <taxon>Bryopsida</taxon>
        <taxon>Dicranidae</taxon>
        <taxon>Pseudoditrichales</taxon>
        <taxon>Ditrichaceae</taxon>
        <taxon>Ceratodon</taxon>
    </lineage>
</organism>
<dbReference type="EMBL" id="CM026426">
    <property type="protein sequence ID" value="KAG0572354.1"/>
    <property type="molecule type" value="Genomic_DNA"/>
</dbReference>
<protein>
    <submittedName>
        <fullName evidence="1">Uncharacterized protein</fullName>
    </submittedName>
</protein>
<accession>A0A8T0HNC7</accession>